<evidence type="ECO:0000313" key="3">
    <source>
        <dbReference type="Proteomes" id="UP001221898"/>
    </source>
</evidence>
<comment type="caution">
    <text evidence="2">The sequence shown here is derived from an EMBL/GenBank/DDBJ whole genome shotgun (WGS) entry which is preliminary data.</text>
</comment>
<sequence>TAGKPSQRPDPMGPAAHRSAGGCWPAARLRPGILLSRPPLSVSGRTQKKVCQS</sequence>
<feature type="non-terminal residue" evidence="2">
    <location>
        <position position="53"/>
    </location>
</feature>
<protein>
    <submittedName>
        <fullName evidence="2">Uncharacterized protein</fullName>
    </submittedName>
</protein>
<dbReference type="Proteomes" id="UP001221898">
    <property type="component" value="Unassembled WGS sequence"/>
</dbReference>
<dbReference type="EMBL" id="JAINUG010002292">
    <property type="protein sequence ID" value="KAJ8349247.1"/>
    <property type="molecule type" value="Genomic_DNA"/>
</dbReference>
<accession>A0AAD7R0J7</accession>
<organism evidence="2 3">
    <name type="scientific">Aldrovandia affinis</name>
    <dbReference type="NCBI Taxonomy" id="143900"/>
    <lineage>
        <taxon>Eukaryota</taxon>
        <taxon>Metazoa</taxon>
        <taxon>Chordata</taxon>
        <taxon>Craniata</taxon>
        <taxon>Vertebrata</taxon>
        <taxon>Euteleostomi</taxon>
        <taxon>Actinopterygii</taxon>
        <taxon>Neopterygii</taxon>
        <taxon>Teleostei</taxon>
        <taxon>Notacanthiformes</taxon>
        <taxon>Halosauridae</taxon>
        <taxon>Aldrovandia</taxon>
    </lineage>
</organism>
<feature type="region of interest" description="Disordered" evidence="1">
    <location>
        <begin position="1"/>
        <end position="24"/>
    </location>
</feature>
<name>A0AAD7R0J7_9TELE</name>
<evidence type="ECO:0000256" key="1">
    <source>
        <dbReference type="SAM" id="MobiDB-lite"/>
    </source>
</evidence>
<dbReference type="AlphaFoldDB" id="A0AAD7R0J7"/>
<evidence type="ECO:0000313" key="2">
    <source>
        <dbReference type="EMBL" id="KAJ8349247.1"/>
    </source>
</evidence>
<gene>
    <name evidence="2" type="ORF">AAFF_G00171310</name>
</gene>
<reference evidence="2" key="1">
    <citation type="journal article" date="2023" name="Science">
        <title>Genome structures resolve the early diversification of teleost fishes.</title>
        <authorList>
            <person name="Parey E."/>
            <person name="Louis A."/>
            <person name="Montfort J."/>
            <person name="Bouchez O."/>
            <person name="Roques C."/>
            <person name="Iampietro C."/>
            <person name="Lluch J."/>
            <person name="Castinel A."/>
            <person name="Donnadieu C."/>
            <person name="Desvignes T."/>
            <person name="Floi Bucao C."/>
            <person name="Jouanno E."/>
            <person name="Wen M."/>
            <person name="Mejri S."/>
            <person name="Dirks R."/>
            <person name="Jansen H."/>
            <person name="Henkel C."/>
            <person name="Chen W.J."/>
            <person name="Zahm M."/>
            <person name="Cabau C."/>
            <person name="Klopp C."/>
            <person name="Thompson A.W."/>
            <person name="Robinson-Rechavi M."/>
            <person name="Braasch I."/>
            <person name="Lecointre G."/>
            <person name="Bobe J."/>
            <person name="Postlethwait J.H."/>
            <person name="Berthelot C."/>
            <person name="Roest Crollius H."/>
            <person name="Guiguen Y."/>
        </authorList>
    </citation>
    <scope>NUCLEOTIDE SEQUENCE</scope>
    <source>
        <strain evidence="2">NC1722</strain>
    </source>
</reference>
<proteinExistence type="predicted"/>
<keyword evidence="3" id="KW-1185">Reference proteome</keyword>